<dbReference type="Gene3D" id="3.40.1410.10">
    <property type="entry name" value="Chorismate lyase-like"/>
    <property type="match status" value="1"/>
</dbReference>
<dbReference type="InterPro" id="IPR000524">
    <property type="entry name" value="Tscrpt_reg_HTH_GntR"/>
</dbReference>
<dbReference type="InterPro" id="IPR036390">
    <property type="entry name" value="WH_DNA-bd_sf"/>
</dbReference>
<dbReference type="FunFam" id="1.10.10.10:FF:000079">
    <property type="entry name" value="GntR family transcriptional regulator"/>
    <property type="match status" value="1"/>
</dbReference>
<dbReference type="SUPFAM" id="SSF64288">
    <property type="entry name" value="Chorismate lyase-like"/>
    <property type="match status" value="1"/>
</dbReference>
<sequence length="240" mass="27415">MIDKHSPTPIYFQLEHSLRRQIEDGELLPGELLPSEREFAEKLGISRMTVRQAITNLVNEGFLYRQKGRGTFVSEKKLEQRLSGLTSFTEDMRMRGLTPASKLLSFKIIPADVKTAERLQIQDYASVYEIIRVRLADEVPMALETVYMSVNLVKDLTEKLVSASLYTYIENELSLSIGRAAQSMEAVLATENEEEHLLVPKGAPVLFIERNTYLTNGTPLEHVKSFYRADRYKLTVDINR</sequence>
<accession>A0A1Q8Q3J8</accession>
<evidence type="ECO:0000313" key="6">
    <source>
        <dbReference type="Proteomes" id="UP000185568"/>
    </source>
</evidence>
<reference evidence="5 6" key="1">
    <citation type="submission" date="2016-12" db="EMBL/GenBank/DDBJ databases">
        <title>Domibacillus antri genome sequencing.</title>
        <authorList>
            <person name="Verma A."/>
            <person name="Krishnamurthi S."/>
        </authorList>
    </citation>
    <scope>NUCLEOTIDE SEQUENCE [LARGE SCALE GENOMIC DNA]</scope>
    <source>
        <strain evidence="5 6">XD80</strain>
    </source>
</reference>
<keyword evidence="6" id="KW-1185">Reference proteome</keyword>
<evidence type="ECO:0000256" key="2">
    <source>
        <dbReference type="ARBA" id="ARBA00023125"/>
    </source>
</evidence>
<dbReference type="GO" id="GO:0003677">
    <property type="term" value="F:DNA binding"/>
    <property type="evidence" value="ECO:0007669"/>
    <property type="project" value="UniProtKB-KW"/>
</dbReference>
<comment type="caution">
    <text evidence="5">The sequence shown here is derived from an EMBL/GenBank/DDBJ whole genome shotgun (WGS) entry which is preliminary data.</text>
</comment>
<dbReference type="PROSITE" id="PS50949">
    <property type="entry name" value="HTH_GNTR"/>
    <property type="match status" value="1"/>
</dbReference>
<dbReference type="Gene3D" id="1.10.10.10">
    <property type="entry name" value="Winged helix-like DNA-binding domain superfamily/Winged helix DNA-binding domain"/>
    <property type="match status" value="1"/>
</dbReference>
<dbReference type="Pfam" id="PF07702">
    <property type="entry name" value="UTRA"/>
    <property type="match status" value="1"/>
</dbReference>
<dbReference type="InterPro" id="IPR028978">
    <property type="entry name" value="Chorismate_lyase_/UTRA_dom_sf"/>
</dbReference>
<dbReference type="STRING" id="1714264.BTO30_11975"/>
<name>A0A1Q8Q3J8_9BACI</name>
<gene>
    <name evidence="5" type="ORF">BTO30_11975</name>
</gene>
<evidence type="ECO:0000313" key="5">
    <source>
        <dbReference type="EMBL" id="OLN21919.1"/>
    </source>
</evidence>
<dbReference type="SMART" id="SM00345">
    <property type="entry name" value="HTH_GNTR"/>
    <property type="match status" value="1"/>
</dbReference>
<dbReference type="GO" id="GO:0003700">
    <property type="term" value="F:DNA-binding transcription factor activity"/>
    <property type="evidence" value="ECO:0007669"/>
    <property type="project" value="InterPro"/>
</dbReference>
<dbReference type="InterPro" id="IPR050679">
    <property type="entry name" value="Bact_HTH_transcr_reg"/>
</dbReference>
<dbReference type="PANTHER" id="PTHR44846">
    <property type="entry name" value="MANNOSYL-D-GLYCERATE TRANSPORT/METABOLISM SYSTEM REPRESSOR MNGR-RELATED"/>
    <property type="match status" value="1"/>
</dbReference>
<dbReference type="InterPro" id="IPR011663">
    <property type="entry name" value="UTRA"/>
</dbReference>
<dbReference type="OrthoDB" id="9815017at2"/>
<evidence type="ECO:0000259" key="4">
    <source>
        <dbReference type="PROSITE" id="PS50949"/>
    </source>
</evidence>
<dbReference type="EMBL" id="MSDU01000027">
    <property type="protein sequence ID" value="OLN21919.1"/>
    <property type="molecule type" value="Genomic_DNA"/>
</dbReference>
<dbReference type="Proteomes" id="UP000185568">
    <property type="component" value="Unassembled WGS sequence"/>
</dbReference>
<dbReference type="InterPro" id="IPR036388">
    <property type="entry name" value="WH-like_DNA-bd_sf"/>
</dbReference>
<evidence type="ECO:0000256" key="1">
    <source>
        <dbReference type="ARBA" id="ARBA00023015"/>
    </source>
</evidence>
<proteinExistence type="predicted"/>
<dbReference type="CDD" id="cd07377">
    <property type="entry name" value="WHTH_GntR"/>
    <property type="match status" value="1"/>
</dbReference>
<keyword evidence="3" id="KW-0804">Transcription</keyword>
<dbReference type="SMART" id="SM00866">
    <property type="entry name" value="UTRA"/>
    <property type="match status" value="1"/>
</dbReference>
<dbReference type="PANTHER" id="PTHR44846:SF1">
    <property type="entry name" value="MANNOSYL-D-GLYCERATE TRANSPORT_METABOLISM SYSTEM REPRESSOR MNGR-RELATED"/>
    <property type="match status" value="1"/>
</dbReference>
<dbReference type="SUPFAM" id="SSF46785">
    <property type="entry name" value="Winged helix' DNA-binding domain"/>
    <property type="match status" value="1"/>
</dbReference>
<evidence type="ECO:0000256" key="3">
    <source>
        <dbReference type="ARBA" id="ARBA00023163"/>
    </source>
</evidence>
<organism evidence="5 6">
    <name type="scientific">Domibacillus antri</name>
    <dbReference type="NCBI Taxonomy" id="1714264"/>
    <lineage>
        <taxon>Bacteria</taxon>
        <taxon>Bacillati</taxon>
        <taxon>Bacillota</taxon>
        <taxon>Bacilli</taxon>
        <taxon>Bacillales</taxon>
        <taxon>Bacillaceae</taxon>
        <taxon>Domibacillus</taxon>
    </lineage>
</organism>
<keyword evidence="2" id="KW-0238">DNA-binding</keyword>
<feature type="domain" description="HTH gntR-type" evidence="4">
    <location>
        <begin position="8"/>
        <end position="76"/>
    </location>
</feature>
<keyword evidence="1" id="KW-0805">Transcription regulation</keyword>
<dbReference type="AlphaFoldDB" id="A0A1Q8Q3J8"/>
<dbReference type="Pfam" id="PF00392">
    <property type="entry name" value="GntR"/>
    <property type="match status" value="1"/>
</dbReference>
<dbReference type="GO" id="GO:0045892">
    <property type="term" value="P:negative regulation of DNA-templated transcription"/>
    <property type="evidence" value="ECO:0007669"/>
    <property type="project" value="TreeGrafter"/>
</dbReference>
<protein>
    <submittedName>
        <fullName evidence="5">Phosphonate metabolism transcriptional regulator PhnF</fullName>
    </submittedName>
</protein>
<dbReference type="RefSeq" id="WP_075398969.1">
    <property type="nucleotide sequence ID" value="NZ_MSDU01000027.1"/>
</dbReference>
<dbReference type="PRINTS" id="PR00035">
    <property type="entry name" value="HTHGNTR"/>
</dbReference>